<dbReference type="Proteomes" id="UP001221142">
    <property type="component" value="Unassembled WGS sequence"/>
</dbReference>
<comment type="caution">
    <text evidence="2">The sequence shown here is derived from an EMBL/GenBank/DDBJ whole genome shotgun (WGS) entry which is preliminary data.</text>
</comment>
<keyword evidence="3" id="KW-1185">Reference proteome</keyword>
<protein>
    <submittedName>
        <fullName evidence="2">Uncharacterized protein</fullName>
    </submittedName>
</protein>
<evidence type="ECO:0000313" key="2">
    <source>
        <dbReference type="EMBL" id="KAJ7644495.1"/>
    </source>
</evidence>
<proteinExistence type="predicted"/>
<sequence>MFLSLYLRRRNKQRSTQSRKGSEVRAGETVSRTHPAALMITPAEGNGTPRFVHTPGTNMRIANRRADGAWEFSDPRAPFTPSLIEDASTQLDPRDVPPLRAYSPYSHYDTPRSSTSELIPQPTTAPKTPSDSSAAPWRVVSPAPSTARSAFLPVPPGRSSAYSSTDSFLDLDADDSRQTTRSPLSPPPARVRSPARDRIPSPSPALPRWSPSPEHPHSHLRPPRARAVTPESDASMTPAARAKAAESRAARAIRAGYDSVDRYSEYAEQDEGLPAY</sequence>
<name>A0AAD7CCA4_9AGAR</name>
<gene>
    <name evidence="2" type="ORF">FB45DRAFT_861831</name>
</gene>
<dbReference type="EMBL" id="JARKIF010000003">
    <property type="protein sequence ID" value="KAJ7644495.1"/>
    <property type="molecule type" value="Genomic_DNA"/>
</dbReference>
<feature type="compositionally biased region" description="Polar residues" evidence="1">
    <location>
        <begin position="111"/>
        <end position="133"/>
    </location>
</feature>
<reference evidence="2" key="1">
    <citation type="submission" date="2023-03" db="EMBL/GenBank/DDBJ databases">
        <title>Massive genome expansion in bonnet fungi (Mycena s.s.) driven by repeated elements and novel gene families across ecological guilds.</title>
        <authorList>
            <consortium name="Lawrence Berkeley National Laboratory"/>
            <person name="Harder C.B."/>
            <person name="Miyauchi S."/>
            <person name="Viragh M."/>
            <person name="Kuo A."/>
            <person name="Thoen E."/>
            <person name="Andreopoulos B."/>
            <person name="Lu D."/>
            <person name="Skrede I."/>
            <person name="Drula E."/>
            <person name="Henrissat B."/>
            <person name="Morin E."/>
            <person name="Kohler A."/>
            <person name="Barry K."/>
            <person name="LaButti K."/>
            <person name="Morin E."/>
            <person name="Salamov A."/>
            <person name="Lipzen A."/>
            <person name="Mereny Z."/>
            <person name="Hegedus B."/>
            <person name="Baldrian P."/>
            <person name="Stursova M."/>
            <person name="Weitz H."/>
            <person name="Taylor A."/>
            <person name="Grigoriev I.V."/>
            <person name="Nagy L.G."/>
            <person name="Martin F."/>
            <person name="Kauserud H."/>
        </authorList>
    </citation>
    <scope>NUCLEOTIDE SEQUENCE</scope>
    <source>
        <strain evidence="2">9284</strain>
    </source>
</reference>
<feature type="compositionally biased region" description="Acidic residues" evidence="1">
    <location>
        <begin position="267"/>
        <end position="276"/>
    </location>
</feature>
<feature type="region of interest" description="Disordered" evidence="1">
    <location>
        <begin position="8"/>
        <end position="32"/>
    </location>
</feature>
<organism evidence="2 3">
    <name type="scientific">Roridomyces roridus</name>
    <dbReference type="NCBI Taxonomy" id="1738132"/>
    <lineage>
        <taxon>Eukaryota</taxon>
        <taxon>Fungi</taxon>
        <taxon>Dikarya</taxon>
        <taxon>Basidiomycota</taxon>
        <taxon>Agaricomycotina</taxon>
        <taxon>Agaricomycetes</taxon>
        <taxon>Agaricomycetidae</taxon>
        <taxon>Agaricales</taxon>
        <taxon>Marasmiineae</taxon>
        <taxon>Mycenaceae</taxon>
        <taxon>Roridomyces</taxon>
    </lineage>
</organism>
<evidence type="ECO:0000256" key="1">
    <source>
        <dbReference type="SAM" id="MobiDB-lite"/>
    </source>
</evidence>
<feature type="region of interest" description="Disordered" evidence="1">
    <location>
        <begin position="71"/>
        <end position="276"/>
    </location>
</feature>
<dbReference type="AlphaFoldDB" id="A0AAD7CCA4"/>
<evidence type="ECO:0000313" key="3">
    <source>
        <dbReference type="Proteomes" id="UP001221142"/>
    </source>
</evidence>
<accession>A0AAD7CCA4</accession>